<accession>A0A2M8KWZ3</accession>
<dbReference type="AlphaFoldDB" id="A0A2M8KWZ3"/>
<sequence length="106" mass="11915">MNEQDIQKLIGAMKEVFPTAEMVQTGFTEASTDCQTMKTDIAEVRADLGHLTSTVEDLRERVAVMPTTHDMEAILERTYGFNQMKAEHKSIKHASKINICPLGLYL</sequence>
<dbReference type="EMBL" id="PFEF01000006">
    <property type="protein sequence ID" value="PJE64412.1"/>
    <property type="molecule type" value="Genomic_DNA"/>
</dbReference>
<name>A0A2M8KWZ3_9BACT</name>
<dbReference type="Proteomes" id="UP000229098">
    <property type="component" value="Unassembled WGS sequence"/>
</dbReference>
<gene>
    <name evidence="1" type="ORF">COU90_03115</name>
</gene>
<protein>
    <submittedName>
        <fullName evidence="1">Uncharacterized protein</fullName>
    </submittedName>
</protein>
<evidence type="ECO:0000313" key="1">
    <source>
        <dbReference type="EMBL" id="PJE64412.1"/>
    </source>
</evidence>
<organism evidence="1 2">
    <name type="scientific">Candidatus Ryanbacteria bacterium CG10_big_fil_rev_8_21_14_0_10_43_42</name>
    <dbReference type="NCBI Taxonomy" id="1974864"/>
    <lineage>
        <taxon>Bacteria</taxon>
        <taxon>Candidatus Ryaniibacteriota</taxon>
    </lineage>
</organism>
<proteinExistence type="predicted"/>
<reference evidence="2" key="1">
    <citation type="submission" date="2017-09" db="EMBL/GenBank/DDBJ databases">
        <title>Depth-based differentiation of microbial function through sediment-hosted aquifers and enrichment of novel symbionts in the deep terrestrial subsurface.</title>
        <authorList>
            <person name="Probst A.J."/>
            <person name="Ladd B."/>
            <person name="Jarett J.K."/>
            <person name="Geller-Mcgrath D.E."/>
            <person name="Sieber C.M.K."/>
            <person name="Emerson J.B."/>
            <person name="Anantharaman K."/>
            <person name="Thomas B.C."/>
            <person name="Malmstrom R."/>
            <person name="Stieglmeier M."/>
            <person name="Klingl A."/>
            <person name="Woyke T."/>
            <person name="Ryan C.M."/>
            <person name="Banfield J.F."/>
        </authorList>
    </citation>
    <scope>NUCLEOTIDE SEQUENCE [LARGE SCALE GENOMIC DNA]</scope>
</reference>
<comment type="caution">
    <text evidence="1">The sequence shown here is derived from an EMBL/GenBank/DDBJ whole genome shotgun (WGS) entry which is preliminary data.</text>
</comment>
<evidence type="ECO:0000313" key="2">
    <source>
        <dbReference type="Proteomes" id="UP000229098"/>
    </source>
</evidence>